<dbReference type="Proteomes" id="UP000193218">
    <property type="component" value="Unassembled WGS sequence"/>
</dbReference>
<dbReference type="OrthoDB" id="2333384at2759"/>
<sequence>MSIGRLDAKVKLDYPSRVHYGPDDKVTGCVHLTYYPEAKTISDSNHELFAKLALDVTFHGRAKSKIWVNRGQQRSIHRGRVQLFTITKRIYHDVFKIQSGESLPIPFELSFPERAQLIGYQEEWRSNFRFLGLESNLILPPSMHIERSLFGNSASAFVEYRIGCSAQVERLKVVVTTPSRALEPIVNYDRPRRPMIHSEPWTLRGMVTVSNKELMKAAFHSDYYPTYTFDYTVDCPREIYNHCPITLIVKIMPKETTIRRSDLVEPLVTFGECSMEFQSVASIRASAGLLSEHEYERDDQAVTLRGRQEPMGPFNASEGNTKVITFDPVFVPSSFKFVNITLGYRIKVKYEFTVAGKVSTFGKEYQVSVRPPPPGTNQSSAQTEVAPSYRDAMASRNSSSSSLAGPSSKEILASTQVNPSLPRDPPPPTYDE</sequence>
<gene>
    <name evidence="2" type="ORF">BD324DRAFT_198995</name>
</gene>
<evidence type="ECO:0000313" key="2">
    <source>
        <dbReference type="EMBL" id="ORX33781.1"/>
    </source>
</evidence>
<dbReference type="EMBL" id="NBSH01000017">
    <property type="protein sequence ID" value="ORX33781.1"/>
    <property type="molecule type" value="Genomic_DNA"/>
</dbReference>
<name>A0A1Y1U6X5_9TREE</name>
<dbReference type="RefSeq" id="XP_021868080.1">
    <property type="nucleotide sequence ID" value="XM_022012161.1"/>
</dbReference>
<dbReference type="GeneID" id="33553969"/>
<feature type="region of interest" description="Disordered" evidence="1">
    <location>
        <begin position="366"/>
        <end position="432"/>
    </location>
</feature>
<keyword evidence="3" id="KW-1185">Reference proteome</keyword>
<reference evidence="2 3" key="1">
    <citation type="submission" date="2017-03" db="EMBL/GenBank/DDBJ databases">
        <title>Widespread Adenine N6-methylation of Active Genes in Fungi.</title>
        <authorList>
            <consortium name="DOE Joint Genome Institute"/>
            <person name="Mondo S.J."/>
            <person name="Dannebaum R.O."/>
            <person name="Kuo R.C."/>
            <person name="Louie K.B."/>
            <person name="Bewick A.J."/>
            <person name="Labutti K."/>
            <person name="Haridas S."/>
            <person name="Kuo A."/>
            <person name="Salamov A."/>
            <person name="Ahrendt S.R."/>
            <person name="Lau R."/>
            <person name="Bowen B.P."/>
            <person name="Lipzen A."/>
            <person name="Sullivan W."/>
            <person name="Andreopoulos W.B."/>
            <person name="Clum A."/>
            <person name="Lindquist E."/>
            <person name="Daum C."/>
            <person name="Northen T.R."/>
            <person name="Ramamoorthy G."/>
            <person name="Schmitz R.J."/>
            <person name="Gryganskyi A."/>
            <person name="Culley D."/>
            <person name="Magnuson J."/>
            <person name="James T.Y."/>
            <person name="O'Malley M.A."/>
            <person name="Stajich J.E."/>
            <person name="Spatafora J.W."/>
            <person name="Visel A."/>
            <person name="Grigoriev I.V."/>
        </authorList>
    </citation>
    <scope>NUCLEOTIDE SEQUENCE [LARGE SCALE GENOMIC DNA]</scope>
    <source>
        <strain evidence="2 3">NRRL Y-17943</strain>
    </source>
</reference>
<dbReference type="InParanoid" id="A0A1Y1U6X5"/>
<organism evidence="2 3">
    <name type="scientific">Kockovaella imperatae</name>
    <dbReference type="NCBI Taxonomy" id="4999"/>
    <lineage>
        <taxon>Eukaryota</taxon>
        <taxon>Fungi</taxon>
        <taxon>Dikarya</taxon>
        <taxon>Basidiomycota</taxon>
        <taxon>Agaricomycotina</taxon>
        <taxon>Tremellomycetes</taxon>
        <taxon>Tremellales</taxon>
        <taxon>Cuniculitremaceae</taxon>
        <taxon>Kockovaella</taxon>
    </lineage>
</organism>
<evidence type="ECO:0000256" key="1">
    <source>
        <dbReference type="SAM" id="MobiDB-lite"/>
    </source>
</evidence>
<protein>
    <recommendedName>
        <fullName evidence="4">Arrestin-like N-terminal domain-containing protein</fullName>
    </recommendedName>
</protein>
<proteinExistence type="predicted"/>
<evidence type="ECO:0000313" key="3">
    <source>
        <dbReference type="Proteomes" id="UP000193218"/>
    </source>
</evidence>
<accession>A0A1Y1U6X5</accession>
<evidence type="ECO:0008006" key="4">
    <source>
        <dbReference type="Google" id="ProtNLM"/>
    </source>
</evidence>
<feature type="compositionally biased region" description="Polar residues" evidence="1">
    <location>
        <begin position="376"/>
        <end position="385"/>
    </location>
</feature>
<dbReference type="AlphaFoldDB" id="A0A1Y1U6X5"/>
<comment type="caution">
    <text evidence="2">The sequence shown here is derived from an EMBL/GenBank/DDBJ whole genome shotgun (WGS) entry which is preliminary data.</text>
</comment>
<feature type="compositionally biased region" description="Low complexity" evidence="1">
    <location>
        <begin position="395"/>
        <end position="408"/>
    </location>
</feature>
<feature type="compositionally biased region" description="Pro residues" evidence="1">
    <location>
        <begin position="422"/>
        <end position="432"/>
    </location>
</feature>